<evidence type="ECO:0000259" key="5">
    <source>
        <dbReference type="PROSITE" id="PS50048"/>
    </source>
</evidence>
<dbReference type="OrthoDB" id="410267at2759"/>
<dbReference type="Gene3D" id="4.10.240.10">
    <property type="entry name" value="Zn(2)-C6 fungal-type DNA-binding domain"/>
    <property type="match status" value="1"/>
</dbReference>
<dbReference type="GO" id="GO:0000981">
    <property type="term" value="F:DNA-binding transcription factor activity, RNA polymerase II-specific"/>
    <property type="evidence" value="ECO:0007669"/>
    <property type="project" value="InterPro"/>
</dbReference>
<keyword evidence="7" id="KW-1185">Reference proteome</keyword>
<dbReference type="PANTHER" id="PTHR31001:SF90">
    <property type="entry name" value="CENTROMERE DNA-BINDING PROTEIN COMPLEX CBF3 SUBUNIT B"/>
    <property type="match status" value="1"/>
</dbReference>
<dbReference type="Pfam" id="PF00172">
    <property type="entry name" value="Zn_clus"/>
    <property type="match status" value="1"/>
</dbReference>
<name>A0A6A6QBW4_9PEZI</name>
<evidence type="ECO:0000313" key="7">
    <source>
        <dbReference type="Proteomes" id="UP000799750"/>
    </source>
</evidence>
<keyword evidence="3" id="KW-0175">Coiled coil</keyword>
<protein>
    <recommendedName>
        <fullName evidence="5">Zn(2)-C6 fungal-type domain-containing protein</fullName>
    </recommendedName>
</protein>
<evidence type="ECO:0000313" key="6">
    <source>
        <dbReference type="EMBL" id="KAF2489500.1"/>
    </source>
</evidence>
<keyword evidence="2" id="KW-0539">Nucleus</keyword>
<evidence type="ECO:0000256" key="4">
    <source>
        <dbReference type="SAM" id="MobiDB-lite"/>
    </source>
</evidence>
<evidence type="ECO:0000256" key="2">
    <source>
        <dbReference type="ARBA" id="ARBA00023242"/>
    </source>
</evidence>
<dbReference type="AlphaFoldDB" id="A0A6A6QBW4"/>
<evidence type="ECO:0000256" key="1">
    <source>
        <dbReference type="ARBA" id="ARBA00004123"/>
    </source>
</evidence>
<sequence length="700" mass="78802">MATSRRRLACADCTRRKVKCDKEVPCSNCIKRGNQDACNRDVESSNFGLTQPFEVRDGESTVVEALSRRIAELEAKLNTTGAMRSSMPVLPSPGSRYVPPLASSSSSLAHMDKQIRQGSEIEDAASILEFLAWGRMKNPDHHEAILPKSPARGPPEANGEEHMMSELQVLQLHLPDRRQVYQLVNWHLESLLWYHGSFHAPTFRTQLQEFYDVYNGSILSPGISLQWAALLFSVLTGSLTCANRQIAQSWGFMDTEQDTLSHRWYRGTTTCLYRGEYMAHYSLDSVEAIATLTISAHMIGYSNQQSILLASAIKISQSLGLHRLGPEPTQPSERDFRGRRVWAQLCTQDWFSIPFSESYLIQPLHSNTEKPGNRNDDSAAIIPDSQPTILGYPRYLLDVAYIMPQLQDAVVASNTLYTKYEQVLRYDKQMRALATTHRPHFLSNVQIDPAWPHYVPWARRALAISYSHKICMIHRAFLGLSFTNPAFSVTRRTCIAAAKTILKEHVQAMEEDGPILWIYPAFSIAACIILCLDIFHRTTEEPETSEHRVLIEESIDTLKQYKQSAIAARGVKLLSELLEAVDRSRTNSRKRRAGSPNHQESYASSEKRQRFPDMRKFVRLMWGRDSQPATSSNDESQSADLGNDAAIDPLLRDGTSGDNDELHIDFPGEDLYGTFPLSQAPFDGASTFEHLLFLAGGFGD</sequence>
<reference evidence="6" key="1">
    <citation type="journal article" date="2020" name="Stud. Mycol.">
        <title>101 Dothideomycetes genomes: a test case for predicting lifestyles and emergence of pathogens.</title>
        <authorList>
            <person name="Haridas S."/>
            <person name="Albert R."/>
            <person name="Binder M."/>
            <person name="Bloem J."/>
            <person name="Labutti K."/>
            <person name="Salamov A."/>
            <person name="Andreopoulos B."/>
            <person name="Baker S."/>
            <person name="Barry K."/>
            <person name="Bills G."/>
            <person name="Bluhm B."/>
            <person name="Cannon C."/>
            <person name="Castanera R."/>
            <person name="Culley D."/>
            <person name="Daum C."/>
            <person name="Ezra D."/>
            <person name="Gonzalez J."/>
            <person name="Henrissat B."/>
            <person name="Kuo A."/>
            <person name="Liang C."/>
            <person name="Lipzen A."/>
            <person name="Lutzoni F."/>
            <person name="Magnuson J."/>
            <person name="Mondo S."/>
            <person name="Nolan M."/>
            <person name="Ohm R."/>
            <person name="Pangilinan J."/>
            <person name="Park H.-J."/>
            <person name="Ramirez L."/>
            <person name="Alfaro M."/>
            <person name="Sun H."/>
            <person name="Tritt A."/>
            <person name="Yoshinaga Y."/>
            <person name="Zwiers L.-H."/>
            <person name="Turgeon B."/>
            <person name="Goodwin S."/>
            <person name="Spatafora J."/>
            <person name="Crous P."/>
            <person name="Grigoriev I."/>
        </authorList>
    </citation>
    <scope>NUCLEOTIDE SEQUENCE</scope>
    <source>
        <strain evidence="6">CBS 269.34</strain>
    </source>
</reference>
<dbReference type="GO" id="GO:0005634">
    <property type="term" value="C:nucleus"/>
    <property type="evidence" value="ECO:0007669"/>
    <property type="project" value="UniProtKB-SubCell"/>
</dbReference>
<dbReference type="PROSITE" id="PS00463">
    <property type="entry name" value="ZN2_CY6_FUNGAL_1"/>
    <property type="match status" value="1"/>
</dbReference>
<comment type="subcellular location">
    <subcellularLocation>
        <location evidence="1">Nucleus</location>
    </subcellularLocation>
</comment>
<dbReference type="EMBL" id="MU004199">
    <property type="protein sequence ID" value="KAF2489500.1"/>
    <property type="molecule type" value="Genomic_DNA"/>
</dbReference>
<dbReference type="CDD" id="cd12148">
    <property type="entry name" value="fungal_TF_MHR"/>
    <property type="match status" value="1"/>
</dbReference>
<dbReference type="GO" id="GO:0008270">
    <property type="term" value="F:zinc ion binding"/>
    <property type="evidence" value="ECO:0007669"/>
    <property type="project" value="InterPro"/>
</dbReference>
<evidence type="ECO:0000256" key="3">
    <source>
        <dbReference type="SAM" id="Coils"/>
    </source>
</evidence>
<dbReference type="InterPro" id="IPR036864">
    <property type="entry name" value="Zn2-C6_fun-type_DNA-bd_sf"/>
</dbReference>
<proteinExistence type="predicted"/>
<dbReference type="InterPro" id="IPR001138">
    <property type="entry name" value="Zn2Cys6_DnaBD"/>
</dbReference>
<dbReference type="SMART" id="SM00066">
    <property type="entry name" value="GAL4"/>
    <property type="match status" value="1"/>
</dbReference>
<dbReference type="PROSITE" id="PS50048">
    <property type="entry name" value="ZN2_CY6_FUNGAL_2"/>
    <property type="match status" value="1"/>
</dbReference>
<organism evidence="6 7">
    <name type="scientific">Lophium mytilinum</name>
    <dbReference type="NCBI Taxonomy" id="390894"/>
    <lineage>
        <taxon>Eukaryota</taxon>
        <taxon>Fungi</taxon>
        <taxon>Dikarya</taxon>
        <taxon>Ascomycota</taxon>
        <taxon>Pezizomycotina</taxon>
        <taxon>Dothideomycetes</taxon>
        <taxon>Pleosporomycetidae</taxon>
        <taxon>Mytilinidiales</taxon>
        <taxon>Mytilinidiaceae</taxon>
        <taxon>Lophium</taxon>
    </lineage>
</organism>
<dbReference type="PANTHER" id="PTHR31001">
    <property type="entry name" value="UNCHARACTERIZED TRANSCRIPTIONAL REGULATORY PROTEIN"/>
    <property type="match status" value="1"/>
</dbReference>
<dbReference type="SUPFAM" id="SSF57701">
    <property type="entry name" value="Zn2/Cys6 DNA-binding domain"/>
    <property type="match status" value="1"/>
</dbReference>
<accession>A0A6A6QBW4</accession>
<dbReference type="Proteomes" id="UP000799750">
    <property type="component" value="Unassembled WGS sequence"/>
</dbReference>
<dbReference type="CDD" id="cd00067">
    <property type="entry name" value="GAL4"/>
    <property type="match status" value="1"/>
</dbReference>
<feature type="domain" description="Zn(2)-C6 fungal-type" evidence="5">
    <location>
        <begin position="9"/>
        <end position="40"/>
    </location>
</feature>
<gene>
    <name evidence="6" type="ORF">BU16DRAFT_544874</name>
</gene>
<dbReference type="InterPro" id="IPR050613">
    <property type="entry name" value="Sec_Metabolite_Reg"/>
</dbReference>
<feature type="coiled-coil region" evidence="3">
    <location>
        <begin position="56"/>
        <end position="83"/>
    </location>
</feature>
<feature type="region of interest" description="Disordered" evidence="4">
    <location>
        <begin position="585"/>
        <end position="608"/>
    </location>
</feature>